<dbReference type="InterPro" id="IPR036942">
    <property type="entry name" value="Beta-barrel_TonB_sf"/>
</dbReference>
<evidence type="ECO:0000259" key="14">
    <source>
        <dbReference type="Pfam" id="PF00593"/>
    </source>
</evidence>
<feature type="chain" id="PRO_5046680385" evidence="13">
    <location>
        <begin position="23"/>
        <end position="785"/>
    </location>
</feature>
<evidence type="ECO:0000256" key="3">
    <source>
        <dbReference type="ARBA" id="ARBA00022452"/>
    </source>
</evidence>
<evidence type="ECO:0000256" key="8">
    <source>
        <dbReference type="ARBA" id="ARBA00023170"/>
    </source>
</evidence>
<keyword evidence="9 10" id="KW-0998">Cell outer membrane</keyword>
<evidence type="ECO:0000256" key="5">
    <source>
        <dbReference type="ARBA" id="ARBA00022729"/>
    </source>
</evidence>
<keyword evidence="5 13" id="KW-0732">Signal</keyword>
<keyword evidence="4 10" id="KW-0812">Transmembrane</keyword>
<feature type="domain" description="TonB-dependent receptor plug" evidence="15">
    <location>
        <begin position="116"/>
        <end position="221"/>
    </location>
</feature>
<dbReference type="Proteomes" id="UP000662747">
    <property type="component" value="Chromosome"/>
</dbReference>
<evidence type="ECO:0000259" key="15">
    <source>
        <dbReference type="Pfam" id="PF07715"/>
    </source>
</evidence>
<evidence type="ECO:0000256" key="11">
    <source>
        <dbReference type="RuleBase" id="RU003357"/>
    </source>
</evidence>
<dbReference type="Gene3D" id="2.40.170.20">
    <property type="entry name" value="TonB-dependent receptor, beta-barrel domain"/>
    <property type="match status" value="1"/>
</dbReference>
<keyword evidence="8 16" id="KW-0675">Receptor</keyword>
<dbReference type="PANTHER" id="PTHR30069">
    <property type="entry name" value="TONB-DEPENDENT OUTER MEMBRANE RECEPTOR"/>
    <property type="match status" value="1"/>
</dbReference>
<evidence type="ECO:0000256" key="7">
    <source>
        <dbReference type="ARBA" id="ARBA00023136"/>
    </source>
</evidence>
<evidence type="ECO:0000256" key="4">
    <source>
        <dbReference type="ARBA" id="ARBA00022692"/>
    </source>
</evidence>
<dbReference type="EMBL" id="CP071090">
    <property type="protein sequence ID" value="QSQ25253.1"/>
    <property type="molecule type" value="Genomic_DNA"/>
</dbReference>
<feature type="region of interest" description="Disordered" evidence="12">
    <location>
        <begin position="108"/>
        <end position="127"/>
    </location>
</feature>
<gene>
    <name evidence="16" type="ORF">JY651_10115</name>
</gene>
<protein>
    <submittedName>
        <fullName evidence="16">TonB-dependent receptor</fullName>
    </submittedName>
</protein>
<dbReference type="SUPFAM" id="SSF56935">
    <property type="entry name" value="Porins"/>
    <property type="match status" value="1"/>
</dbReference>
<evidence type="ECO:0000313" key="16">
    <source>
        <dbReference type="EMBL" id="QSQ25253.1"/>
    </source>
</evidence>
<dbReference type="Gene3D" id="2.170.130.10">
    <property type="entry name" value="TonB-dependent receptor, plug domain"/>
    <property type="match status" value="1"/>
</dbReference>
<evidence type="ECO:0000256" key="10">
    <source>
        <dbReference type="PROSITE-ProRule" id="PRU01360"/>
    </source>
</evidence>
<evidence type="ECO:0000256" key="13">
    <source>
        <dbReference type="SAM" id="SignalP"/>
    </source>
</evidence>
<dbReference type="PANTHER" id="PTHR30069:SF29">
    <property type="entry name" value="HEMOGLOBIN AND HEMOGLOBIN-HAPTOGLOBIN-BINDING PROTEIN 1-RELATED"/>
    <property type="match status" value="1"/>
</dbReference>
<evidence type="ECO:0000256" key="1">
    <source>
        <dbReference type="ARBA" id="ARBA00004571"/>
    </source>
</evidence>
<dbReference type="InterPro" id="IPR039426">
    <property type="entry name" value="TonB-dep_rcpt-like"/>
</dbReference>
<feature type="compositionally biased region" description="Low complexity" evidence="12">
    <location>
        <begin position="33"/>
        <end position="47"/>
    </location>
</feature>
<reference evidence="16 17" key="1">
    <citation type="submission" date="2021-02" db="EMBL/GenBank/DDBJ databases">
        <title>De Novo genome assembly of isolated myxobacteria.</title>
        <authorList>
            <person name="Stevens D.C."/>
        </authorList>
    </citation>
    <scope>NUCLEOTIDE SEQUENCE [LARGE SCALE GENOMIC DNA]</scope>
    <source>
        <strain evidence="17">SCPEA02</strain>
    </source>
</reference>
<evidence type="ECO:0000256" key="2">
    <source>
        <dbReference type="ARBA" id="ARBA00022448"/>
    </source>
</evidence>
<dbReference type="InterPro" id="IPR000531">
    <property type="entry name" value="Beta-barrel_TonB"/>
</dbReference>
<evidence type="ECO:0000256" key="9">
    <source>
        <dbReference type="ARBA" id="ARBA00023237"/>
    </source>
</evidence>
<accession>A0ABX7P449</accession>
<dbReference type="Pfam" id="PF00593">
    <property type="entry name" value="TonB_dep_Rec_b-barrel"/>
    <property type="match status" value="1"/>
</dbReference>
<comment type="similarity">
    <text evidence="10 11">Belongs to the TonB-dependent receptor family.</text>
</comment>
<name>A0ABX7P449_9BACT</name>
<dbReference type="PROSITE" id="PS52016">
    <property type="entry name" value="TONB_DEPENDENT_REC_3"/>
    <property type="match status" value="1"/>
</dbReference>
<feature type="domain" description="TonB-dependent receptor-like beta-barrel" evidence="14">
    <location>
        <begin position="316"/>
        <end position="758"/>
    </location>
</feature>
<keyword evidence="7 10" id="KW-0472">Membrane</keyword>
<dbReference type="RefSeq" id="WP_206726809.1">
    <property type="nucleotide sequence ID" value="NZ_CP071090.1"/>
</dbReference>
<proteinExistence type="inferred from homology"/>
<organism evidence="16 17">
    <name type="scientific">Pyxidicoccus parkwayensis</name>
    <dbReference type="NCBI Taxonomy" id="2813578"/>
    <lineage>
        <taxon>Bacteria</taxon>
        <taxon>Pseudomonadati</taxon>
        <taxon>Myxococcota</taxon>
        <taxon>Myxococcia</taxon>
        <taxon>Myxococcales</taxon>
        <taxon>Cystobacterineae</taxon>
        <taxon>Myxococcaceae</taxon>
        <taxon>Pyxidicoccus</taxon>
    </lineage>
</organism>
<dbReference type="Pfam" id="PF07715">
    <property type="entry name" value="Plug"/>
    <property type="match status" value="1"/>
</dbReference>
<keyword evidence="3 10" id="KW-1134">Transmembrane beta strand</keyword>
<sequence>MHLRPFVLMACCVVTGAPLARAAQQEPVRETPAASSAQAPSEASVSSGPGGAEAQATLFAPLPRADAPVAAVEPEPEVEPVIPQTVVTTVEPEPEVEPVIPQTVVTATRRPRPTSGQPRAMSVVTREDLSCRSARTTPEALFESEGVFLQKTNHGGGAPILRGLYGQHVLLLVDGVRLNNGTVRSGPNQYLNTVDPFLVEQLEVVRGPGSVLYGSDALGGVINVRTFWPRFASEATPVGAVRAQAGSADESLQGHLRAGLSLQDTAVAGALTLRDFNDLRGGERVGVQRYTGYQEGDAALKVRQRLRPGLQLYLQYQGVRQEDAPRLDRSVPGDFRRFSGQERDFAHARLEHAGSGWLRRGAVEFSVHRQAEQVDRFRVSRDRLERDDVNVWTVGLRAEGEAPPVDALPGAPVPLFGAEVFHDKASSSFGRSALSGETLDFSPRPEDARYPGTPTALSAGVFGLLSSDVARPFSYHAGLRAQLHRVSLPEDARLAALFPDASVPLPVLPATTQNAVGLAGELGVRQRVADGVSVLLNLGSGFRAPNIDDYLRLGAEGPGYLVPGRNLHPEQSYTAELGTRVDRGPVGAQVFYAFTVVDGLVGNVPTLLDGQELNPDGVPYLTRQNRERADIHALEAAVSVRVLPSLTLATHATYTHTRQKRRDLTAEGQPLILEPLSRTPPLNGLVRATWEPSEMFFVEGVTRWALAQDDFSAADLLDIRTCAEVPDCARTPGFIVVHARGGARLGKRLSAALTLQNLFDATYRTHGSGVDEPGRSAVLSLEASL</sequence>
<keyword evidence="17" id="KW-1185">Reference proteome</keyword>
<dbReference type="InterPro" id="IPR012910">
    <property type="entry name" value="Plug_dom"/>
</dbReference>
<evidence type="ECO:0000313" key="17">
    <source>
        <dbReference type="Proteomes" id="UP000662747"/>
    </source>
</evidence>
<dbReference type="InterPro" id="IPR037066">
    <property type="entry name" value="Plug_dom_sf"/>
</dbReference>
<evidence type="ECO:0000256" key="12">
    <source>
        <dbReference type="SAM" id="MobiDB-lite"/>
    </source>
</evidence>
<keyword evidence="6 11" id="KW-0798">TonB box</keyword>
<dbReference type="CDD" id="cd01347">
    <property type="entry name" value="ligand_gated_channel"/>
    <property type="match status" value="1"/>
</dbReference>
<comment type="subcellular location">
    <subcellularLocation>
        <location evidence="1 10">Cell outer membrane</location>
        <topology evidence="1 10">Multi-pass membrane protein</topology>
    </subcellularLocation>
</comment>
<evidence type="ECO:0000256" key="6">
    <source>
        <dbReference type="ARBA" id="ARBA00023077"/>
    </source>
</evidence>
<feature type="region of interest" description="Disordered" evidence="12">
    <location>
        <begin position="25"/>
        <end position="53"/>
    </location>
</feature>
<keyword evidence="2 10" id="KW-0813">Transport</keyword>
<feature type="signal peptide" evidence="13">
    <location>
        <begin position="1"/>
        <end position="22"/>
    </location>
</feature>